<dbReference type="STRING" id="655355.SAMN05216283_103124"/>
<sequence>MRKKREVFWTLMVIVAMLVVNSSCQTREVQIFVATDGDNSHGDGSVEYPFATLEQARDEIRKQKRDGTTQKAFHVILREGTYFRNSSFLLDENDSGTEDHPIVYSSYKNEKVIIHGGIEIPLEKKNKLVSSDILLRLAAEARDKVVEIDLRALGISDYGTMRPVGFARPFGPAWPELFVNGEPYSIARWPNDSTMIMGKVIDRGSVPRDGDLSNRGGKFAFETDRPLKWQSHEDIWISGYFRRGWAEDAVELAEIDTVNKIFSTKQPSLYGFESGHKFSRWFVYNILEEVDKPGEYYLDRKMGKLYFYPHEELESIEISMLETPLVSIKGASNVQLEGIDFECSRGMGIYMECTNNNLITDCTFKNLGIVGVCMGKGIEPFKELRHEGTGEAASEKIGSYLQHIYEDPVFNREAGQNNGVVNCTIYNTGAGGIHLSGGDRLTLEPGNNYVENCIIHDFNRIEKSYRAGIDISGVGNRIANCEMYNAPSMAILLHGNDHRIEYNEIHHVCHEVHDQGALYYGRDPSEQGHKVYYNFFHHLNSIHATSAVYHDDGACGMEVYGNIFYKPGSIPVLIGGGHDNPYTNNIFIDAELGIHVDNRNQNWSKNVIEKGGLYEQRLNLVKYNEPPYSTKYPQLAKYWEDDPSLPKRNPVSKNIFYKVKTPTRYNNDWLPFMDDNWVTDENPGFVNEEEMNFELKENAKAFEAIPGFEAIPFDKIGVKK</sequence>
<dbReference type="Gene3D" id="2.160.20.10">
    <property type="entry name" value="Single-stranded right-handed beta-helix, Pectin lyase-like"/>
    <property type="match status" value="3"/>
</dbReference>
<accession>A0A1I2GTG5</accession>
<dbReference type="RefSeq" id="WP_212733468.1">
    <property type="nucleotide sequence ID" value="NZ_FONW01000003.1"/>
</dbReference>
<dbReference type="PANTHER" id="PTHR36453:SF1">
    <property type="entry name" value="RIGHT HANDED BETA HELIX DOMAIN-CONTAINING PROTEIN"/>
    <property type="match status" value="1"/>
</dbReference>
<organism evidence="1 2">
    <name type="scientific">Sunxiuqinia elliptica</name>
    <dbReference type="NCBI Taxonomy" id="655355"/>
    <lineage>
        <taxon>Bacteria</taxon>
        <taxon>Pseudomonadati</taxon>
        <taxon>Bacteroidota</taxon>
        <taxon>Bacteroidia</taxon>
        <taxon>Marinilabiliales</taxon>
        <taxon>Prolixibacteraceae</taxon>
        <taxon>Sunxiuqinia</taxon>
    </lineage>
</organism>
<keyword evidence="2" id="KW-1185">Reference proteome</keyword>
<dbReference type="Proteomes" id="UP000198964">
    <property type="component" value="Unassembled WGS sequence"/>
</dbReference>
<dbReference type="InterPro" id="IPR012334">
    <property type="entry name" value="Pectin_lyas_fold"/>
</dbReference>
<reference evidence="1 2" key="1">
    <citation type="submission" date="2016-10" db="EMBL/GenBank/DDBJ databases">
        <authorList>
            <person name="de Groot N.N."/>
        </authorList>
    </citation>
    <scope>NUCLEOTIDE SEQUENCE [LARGE SCALE GENOMIC DNA]</scope>
    <source>
        <strain evidence="1 2">CGMCC 1.9156</strain>
    </source>
</reference>
<dbReference type="PANTHER" id="PTHR36453">
    <property type="entry name" value="SECRETED PROTEIN-RELATED"/>
    <property type="match status" value="1"/>
</dbReference>
<evidence type="ECO:0000313" key="1">
    <source>
        <dbReference type="EMBL" id="SFF20925.1"/>
    </source>
</evidence>
<dbReference type="SUPFAM" id="SSF51126">
    <property type="entry name" value="Pectin lyase-like"/>
    <property type="match status" value="1"/>
</dbReference>
<dbReference type="InterPro" id="IPR006626">
    <property type="entry name" value="PbH1"/>
</dbReference>
<dbReference type="EMBL" id="FONW01000003">
    <property type="protein sequence ID" value="SFF20925.1"/>
    <property type="molecule type" value="Genomic_DNA"/>
</dbReference>
<dbReference type="InterPro" id="IPR011050">
    <property type="entry name" value="Pectin_lyase_fold/virulence"/>
</dbReference>
<evidence type="ECO:0000313" key="2">
    <source>
        <dbReference type="Proteomes" id="UP000198964"/>
    </source>
</evidence>
<proteinExistence type="predicted"/>
<name>A0A1I2GTG5_9BACT</name>
<dbReference type="SMART" id="SM00710">
    <property type="entry name" value="PbH1"/>
    <property type="match status" value="6"/>
</dbReference>
<gene>
    <name evidence="1" type="ORF">SAMN05216283_103124</name>
</gene>
<protein>
    <submittedName>
        <fullName evidence="1">Right handed beta helix region</fullName>
    </submittedName>
</protein>
<dbReference type="AlphaFoldDB" id="A0A1I2GTG5"/>